<dbReference type="CDD" id="cd08276">
    <property type="entry name" value="MDR7"/>
    <property type="match status" value="1"/>
</dbReference>
<evidence type="ECO:0000313" key="2">
    <source>
        <dbReference type="EMBL" id="KAF4342059.1"/>
    </source>
</evidence>
<dbReference type="Gene3D" id="3.40.50.720">
    <property type="entry name" value="NAD(P)-binding Rossmann-like Domain"/>
    <property type="match status" value="1"/>
</dbReference>
<feature type="domain" description="Enoyl reductase (ER)" evidence="1">
    <location>
        <begin position="13"/>
        <end position="343"/>
    </location>
</feature>
<evidence type="ECO:0000313" key="3">
    <source>
        <dbReference type="Proteomes" id="UP000730481"/>
    </source>
</evidence>
<name>A0A9P5E0X8_9HYPO</name>
<dbReference type="SMART" id="SM00829">
    <property type="entry name" value="PKS_ER"/>
    <property type="match status" value="1"/>
</dbReference>
<evidence type="ECO:0000259" key="1">
    <source>
        <dbReference type="SMART" id="SM00829"/>
    </source>
</evidence>
<organism evidence="2 3">
    <name type="scientific">Fusarium beomiforme</name>
    <dbReference type="NCBI Taxonomy" id="44412"/>
    <lineage>
        <taxon>Eukaryota</taxon>
        <taxon>Fungi</taxon>
        <taxon>Dikarya</taxon>
        <taxon>Ascomycota</taxon>
        <taxon>Pezizomycotina</taxon>
        <taxon>Sordariomycetes</taxon>
        <taxon>Hypocreomycetidae</taxon>
        <taxon>Hypocreales</taxon>
        <taxon>Nectriaceae</taxon>
        <taxon>Fusarium</taxon>
        <taxon>Fusarium burgessii species complex</taxon>
    </lineage>
</organism>
<proteinExistence type="predicted"/>
<dbReference type="Pfam" id="PF00107">
    <property type="entry name" value="ADH_zinc_N"/>
    <property type="match status" value="1"/>
</dbReference>
<dbReference type="InterPro" id="IPR036291">
    <property type="entry name" value="NAD(P)-bd_dom_sf"/>
</dbReference>
<dbReference type="Pfam" id="PF08240">
    <property type="entry name" value="ADH_N"/>
    <property type="match status" value="1"/>
</dbReference>
<sequence>MSTYQVFRLPQRTSIQDLTLQKEPIPEPAPHQVLIKIRAVSLNYRDFAVATGKYPFPVKDNVVPGSDLAGDVVSIGYQVEGFDKGDRVIAPFDLSAIYGPMPDWNHSLGGCYDGALREYIALPGSTLVKVPAESTLSYAELSAIVCTGTTAWNALYGNTPLKPGQFVLFLGTGGVSVTGLILAKAAGARTIITSSSDSKLDYVKSTWGADYTINYKTNPKWSEEVLSITNGHGADHIFENGGAGTIAESINAVSYGGCISVIGFLASCPQDKMPDVAALALSKGAVVRGIMVGSKQQLEDVTQFVTAKNLRLPVEKEFGFSRDEVLAAFEYMTSGQHVGKISITVN</sequence>
<dbReference type="InterPro" id="IPR013154">
    <property type="entry name" value="ADH-like_N"/>
</dbReference>
<dbReference type="InterPro" id="IPR052711">
    <property type="entry name" value="Zinc_ADH-like"/>
</dbReference>
<accession>A0A9P5E0X8</accession>
<dbReference type="EMBL" id="PVQB02000163">
    <property type="protein sequence ID" value="KAF4342059.1"/>
    <property type="molecule type" value="Genomic_DNA"/>
</dbReference>
<dbReference type="GO" id="GO:0016491">
    <property type="term" value="F:oxidoreductase activity"/>
    <property type="evidence" value="ECO:0007669"/>
    <property type="project" value="InterPro"/>
</dbReference>
<reference evidence="2" key="2">
    <citation type="submission" date="2020-02" db="EMBL/GenBank/DDBJ databases">
        <title>Identification and distribution of gene clusters putatively required for synthesis of sphingolipid metabolism inhibitors in phylogenetically diverse species of the filamentous fungus Fusarium.</title>
        <authorList>
            <person name="Kim H.-S."/>
            <person name="Busman M."/>
            <person name="Brown D.W."/>
            <person name="Divon H."/>
            <person name="Uhlig S."/>
            <person name="Proctor R.H."/>
        </authorList>
    </citation>
    <scope>NUCLEOTIDE SEQUENCE</scope>
    <source>
        <strain evidence="2">NRRL 25174</strain>
    </source>
</reference>
<dbReference type="OrthoDB" id="3509362at2759"/>
<reference evidence="2" key="1">
    <citation type="journal article" date="2017" name="Mycologia">
        <title>Fusarium algeriense, sp. nov., a novel toxigenic crown rot pathogen of durum wheat from Algeria is nested in the Fusarium burgessii species complex.</title>
        <authorList>
            <person name="Laraba I."/>
            <person name="Keddad A."/>
            <person name="Boureghda H."/>
            <person name="Abdallah N."/>
            <person name="Vaughan M.M."/>
            <person name="Proctor R.H."/>
            <person name="Busman M."/>
            <person name="O'Donnell K."/>
        </authorList>
    </citation>
    <scope>NUCLEOTIDE SEQUENCE</scope>
    <source>
        <strain evidence="2">NRRL 25174</strain>
    </source>
</reference>
<dbReference type="AlphaFoldDB" id="A0A9P5E0X8"/>
<gene>
    <name evidence="2" type="ORF">FBEOM_3990</name>
</gene>
<keyword evidence="3" id="KW-1185">Reference proteome</keyword>
<dbReference type="InterPro" id="IPR020843">
    <property type="entry name" value="ER"/>
</dbReference>
<dbReference type="InterPro" id="IPR013149">
    <property type="entry name" value="ADH-like_C"/>
</dbReference>
<protein>
    <submittedName>
        <fullName evidence="2">Alcohol dehydrogenase</fullName>
    </submittedName>
</protein>
<dbReference type="SUPFAM" id="SSF51735">
    <property type="entry name" value="NAD(P)-binding Rossmann-fold domains"/>
    <property type="match status" value="1"/>
</dbReference>
<dbReference type="PANTHER" id="PTHR45033:SF2">
    <property type="entry name" value="ZINC-TYPE ALCOHOL DEHYDROGENASE-LIKE PROTEIN C1773.06C"/>
    <property type="match status" value="1"/>
</dbReference>
<dbReference type="SUPFAM" id="SSF50129">
    <property type="entry name" value="GroES-like"/>
    <property type="match status" value="1"/>
</dbReference>
<dbReference type="Gene3D" id="3.90.180.10">
    <property type="entry name" value="Medium-chain alcohol dehydrogenases, catalytic domain"/>
    <property type="match status" value="1"/>
</dbReference>
<dbReference type="Proteomes" id="UP000730481">
    <property type="component" value="Unassembled WGS sequence"/>
</dbReference>
<comment type="caution">
    <text evidence="2">The sequence shown here is derived from an EMBL/GenBank/DDBJ whole genome shotgun (WGS) entry which is preliminary data.</text>
</comment>
<dbReference type="InterPro" id="IPR011032">
    <property type="entry name" value="GroES-like_sf"/>
</dbReference>
<dbReference type="PANTHER" id="PTHR45033">
    <property type="match status" value="1"/>
</dbReference>